<protein>
    <recommendedName>
        <fullName evidence="3">SnoaL-like domain-containing protein</fullName>
    </recommendedName>
</protein>
<organism evidence="1 2">
    <name type="scientific">Tribonema minus</name>
    <dbReference type="NCBI Taxonomy" id="303371"/>
    <lineage>
        <taxon>Eukaryota</taxon>
        <taxon>Sar</taxon>
        <taxon>Stramenopiles</taxon>
        <taxon>Ochrophyta</taxon>
        <taxon>PX clade</taxon>
        <taxon>Xanthophyceae</taxon>
        <taxon>Tribonematales</taxon>
        <taxon>Tribonemataceae</taxon>
        <taxon>Tribonema</taxon>
    </lineage>
</organism>
<dbReference type="Gene3D" id="3.10.450.50">
    <property type="match status" value="1"/>
</dbReference>
<evidence type="ECO:0008006" key="3">
    <source>
        <dbReference type="Google" id="ProtNLM"/>
    </source>
</evidence>
<comment type="caution">
    <text evidence="1">The sequence shown here is derived from an EMBL/GenBank/DDBJ whole genome shotgun (WGS) entry which is preliminary data.</text>
</comment>
<dbReference type="EMBL" id="JAFCMP010000001">
    <property type="protein sequence ID" value="KAG5192956.1"/>
    <property type="molecule type" value="Genomic_DNA"/>
</dbReference>
<gene>
    <name evidence="1" type="ORF">JKP88DRAFT_346351</name>
</gene>
<accession>A0A836CRI0</accession>
<dbReference type="SUPFAM" id="SSF54427">
    <property type="entry name" value="NTF2-like"/>
    <property type="match status" value="1"/>
</dbReference>
<sequence length="171" mass="18278">MIQLGSPDEERRGSDKACIEQLVMDQHSAWNKGDLNAYLAGYSRSKDLTYTAGGAVHRGFEATQRCLYMEAGRPLHSDQNPAAAPSIEASLGALELAAPLEIVLLGLDSAWVLGTVRRIPSGGGAPELTTFTMVLRRTAGHGTRWEGWRVTHQHATRHAAAPAAALANGHA</sequence>
<dbReference type="AlphaFoldDB" id="A0A836CRI0"/>
<name>A0A836CRI0_9STRA</name>
<dbReference type="InterPro" id="IPR032710">
    <property type="entry name" value="NTF2-like_dom_sf"/>
</dbReference>
<evidence type="ECO:0000313" key="2">
    <source>
        <dbReference type="Proteomes" id="UP000664859"/>
    </source>
</evidence>
<reference evidence="1" key="1">
    <citation type="submission" date="2021-02" db="EMBL/GenBank/DDBJ databases">
        <title>First Annotated Genome of the Yellow-green Alga Tribonema minus.</title>
        <authorList>
            <person name="Mahan K.M."/>
        </authorList>
    </citation>
    <scope>NUCLEOTIDE SEQUENCE</scope>
    <source>
        <strain evidence="1">UTEX B ZZ1240</strain>
    </source>
</reference>
<keyword evidence="2" id="KW-1185">Reference proteome</keyword>
<evidence type="ECO:0000313" key="1">
    <source>
        <dbReference type="EMBL" id="KAG5192956.1"/>
    </source>
</evidence>
<dbReference type="Proteomes" id="UP000664859">
    <property type="component" value="Unassembled WGS sequence"/>
</dbReference>
<proteinExistence type="predicted"/>